<dbReference type="EMBL" id="CP042806">
    <property type="protein sequence ID" value="QEE30781.1"/>
    <property type="molecule type" value="Genomic_DNA"/>
</dbReference>
<name>A0A5B9EKB1_9BACT</name>
<reference evidence="2 3" key="1">
    <citation type="submission" date="2019-08" db="EMBL/GenBank/DDBJ databases">
        <title>Complete genome sequence of Terriglobus albidus strain ORNL.</title>
        <authorList>
            <person name="Podar M."/>
        </authorList>
    </citation>
    <scope>NUCLEOTIDE SEQUENCE [LARGE SCALE GENOMIC DNA]</scope>
    <source>
        <strain evidence="2 3">ORNL</strain>
    </source>
</reference>
<dbReference type="RefSeq" id="WP_147650078.1">
    <property type="nucleotide sequence ID" value="NZ_CP042806.1"/>
</dbReference>
<evidence type="ECO:0000313" key="2">
    <source>
        <dbReference type="EMBL" id="QEE30781.1"/>
    </source>
</evidence>
<feature type="region of interest" description="Disordered" evidence="1">
    <location>
        <begin position="222"/>
        <end position="261"/>
    </location>
</feature>
<dbReference type="KEGG" id="talb:FTW19_23945"/>
<keyword evidence="3" id="KW-1185">Reference proteome</keyword>
<gene>
    <name evidence="2" type="ORF">FTW19_23945</name>
</gene>
<dbReference type="Proteomes" id="UP000321820">
    <property type="component" value="Chromosome"/>
</dbReference>
<organism evidence="2 3">
    <name type="scientific">Terriglobus albidus</name>
    <dbReference type="NCBI Taxonomy" id="1592106"/>
    <lineage>
        <taxon>Bacteria</taxon>
        <taxon>Pseudomonadati</taxon>
        <taxon>Acidobacteriota</taxon>
        <taxon>Terriglobia</taxon>
        <taxon>Terriglobales</taxon>
        <taxon>Acidobacteriaceae</taxon>
        <taxon>Terriglobus</taxon>
    </lineage>
</organism>
<evidence type="ECO:0000256" key="1">
    <source>
        <dbReference type="SAM" id="MobiDB-lite"/>
    </source>
</evidence>
<dbReference type="AlphaFoldDB" id="A0A5B9EKB1"/>
<proteinExistence type="predicted"/>
<protein>
    <submittedName>
        <fullName evidence="2">Uncharacterized protein</fullName>
    </submittedName>
</protein>
<evidence type="ECO:0000313" key="3">
    <source>
        <dbReference type="Proteomes" id="UP000321820"/>
    </source>
</evidence>
<accession>A0A5B9EKB1</accession>
<sequence>MGAYVPIQQSREPGWFETLGQAYQNRAQQQLMQARAQEMQQRDLDLRQQQQDFHDNQEIRRALRPQMNADGKPQPSEAAGQIANLRGLGTPAARKQADAMEQAEFERQQQQYLLQQQQQKIHDHDIEEVSSLAASAMHAPKGMEQTAWTAFVKKAREKGFDLENHLSDLYSPEAAQYYGNLGASALEQIRQQREQDQASENTRHHKWLEQNQANQLAEMQRYHNGMLATRRGSSRVPAPQAPSSPQPGINLGDYLPDRRWQ</sequence>